<comment type="caution">
    <text evidence="1">The sequence shown here is derived from an EMBL/GenBank/DDBJ whole genome shotgun (WGS) entry which is preliminary data.</text>
</comment>
<protein>
    <submittedName>
        <fullName evidence="1">Uncharacterized protein</fullName>
    </submittedName>
</protein>
<evidence type="ECO:0000313" key="1">
    <source>
        <dbReference type="EMBL" id="KAL3101716.1"/>
    </source>
</evidence>
<dbReference type="EMBL" id="JBICBT010000766">
    <property type="protein sequence ID" value="KAL3101716.1"/>
    <property type="molecule type" value="Genomic_DNA"/>
</dbReference>
<dbReference type="Gene3D" id="3.30.870.10">
    <property type="entry name" value="Endonuclease Chain A"/>
    <property type="match status" value="1"/>
</dbReference>
<evidence type="ECO:0000313" key="2">
    <source>
        <dbReference type="Proteomes" id="UP001620626"/>
    </source>
</evidence>
<proteinExistence type="predicted"/>
<dbReference type="AlphaFoldDB" id="A0ABD2KFM9"/>
<reference evidence="1 2" key="1">
    <citation type="submission" date="2024-10" db="EMBL/GenBank/DDBJ databases">
        <authorList>
            <person name="Kim D."/>
        </authorList>
    </citation>
    <scope>NUCLEOTIDE SEQUENCE [LARGE SCALE GENOMIC DNA]</scope>
    <source>
        <strain evidence="1">BH-2024</strain>
    </source>
</reference>
<name>A0ABD2KFM9_9BILA</name>
<dbReference type="Proteomes" id="UP001620626">
    <property type="component" value="Unassembled WGS sequence"/>
</dbReference>
<keyword evidence="2" id="KW-1185">Reference proteome</keyword>
<organism evidence="1 2">
    <name type="scientific">Heterodera trifolii</name>
    <dbReference type="NCBI Taxonomy" id="157864"/>
    <lineage>
        <taxon>Eukaryota</taxon>
        <taxon>Metazoa</taxon>
        <taxon>Ecdysozoa</taxon>
        <taxon>Nematoda</taxon>
        <taxon>Chromadorea</taxon>
        <taxon>Rhabditida</taxon>
        <taxon>Tylenchina</taxon>
        <taxon>Tylenchomorpha</taxon>
        <taxon>Tylenchoidea</taxon>
        <taxon>Heteroderidae</taxon>
        <taxon>Heteroderinae</taxon>
        <taxon>Heterodera</taxon>
    </lineage>
</organism>
<gene>
    <name evidence="1" type="ORF">niasHT_020601</name>
</gene>
<sequence>MQQPQQQMPFSRCKHCTSFSPFKAALLEKVRRLIRKELRRFDADRTGIVDYALKSSERKCSGALTGECWAFCGGHGHLTIGLLQSPEQANSKRRTAQFPRFNYPVRLPPASPRTLPFCPTSCCPSCRCFFFADFSLFVGTLVMPLPARHASDLSLSYAQIPRLPQKCAALTERTNEIVWLQHMKFFVFDEHCRHHKCQFTVHCLPTFSSTCSASLTILPADERVGTKTQIFVPHVADRTTTFVEPFLQMGLSNMNQEVELLSKLSAAASQSAA</sequence>
<accession>A0ABD2KFM9</accession>